<reference evidence="2 3" key="1">
    <citation type="submission" date="2017-11" db="EMBL/GenBank/DDBJ databases">
        <title>Draft Genome Sequence of Sporolactobacillus inulinus NBRC 111894 Isolated from Koso, a Japanese Sugar-Vegetable Fermented Beverage.</title>
        <authorList>
            <person name="Chiou T.Y."/>
            <person name="Oshima K."/>
            <person name="Suda W."/>
            <person name="Hattori M."/>
            <person name="Takahashi T."/>
        </authorList>
    </citation>
    <scope>NUCLEOTIDE SEQUENCE [LARGE SCALE GENOMIC DNA]</scope>
    <source>
        <strain evidence="2 3">NBRC111894</strain>
    </source>
</reference>
<evidence type="ECO:0000256" key="1">
    <source>
        <dbReference type="SAM" id="MobiDB-lite"/>
    </source>
</evidence>
<feature type="region of interest" description="Disordered" evidence="1">
    <location>
        <begin position="19"/>
        <end position="42"/>
    </location>
</feature>
<evidence type="ECO:0000313" key="2">
    <source>
        <dbReference type="EMBL" id="GAY77146.1"/>
    </source>
</evidence>
<feature type="region of interest" description="Disordered" evidence="1">
    <location>
        <begin position="90"/>
        <end position="126"/>
    </location>
</feature>
<feature type="compositionally biased region" description="Polar residues" evidence="1">
    <location>
        <begin position="106"/>
        <end position="126"/>
    </location>
</feature>
<dbReference type="Proteomes" id="UP000319716">
    <property type="component" value="Unassembled WGS sequence"/>
</dbReference>
<evidence type="ECO:0000313" key="3">
    <source>
        <dbReference type="Proteomes" id="UP000319716"/>
    </source>
</evidence>
<comment type="caution">
    <text evidence="2">The sequence shown here is derived from an EMBL/GenBank/DDBJ whole genome shotgun (WGS) entry which is preliminary data.</text>
</comment>
<sequence>MSWPGIKAEVPGRLRDRALPCVQASNRSGDSASKRHESITHGWRLRTKHSLVFLTGNTEKPPGIGSESTHFKGNTNLMLRNAVQRIASEMHPIHPRSSLAREKLNNKQNQRGNEQKVNNRATDFQQ</sequence>
<name>A0A4Y1ZDF8_9BACL</name>
<protein>
    <submittedName>
        <fullName evidence="2">Uncharacterized protein</fullName>
    </submittedName>
</protein>
<dbReference type="AlphaFoldDB" id="A0A4Y1ZDF8"/>
<dbReference type="EMBL" id="BEXB01000022">
    <property type="protein sequence ID" value="GAY77146.1"/>
    <property type="molecule type" value="Genomic_DNA"/>
</dbReference>
<organism evidence="2 3">
    <name type="scientific">Sporolactobacillus inulinus</name>
    <dbReference type="NCBI Taxonomy" id="2078"/>
    <lineage>
        <taxon>Bacteria</taxon>
        <taxon>Bacillati</taxon>
        <taxon>Bacillota</taxon>
        <taxon>Bacilli</taxon>
        <taxon>Bacillales</taxon>
        <taxon>Sporolactobacillaceae</taxon>
        <taxon>Sporolactobacillus</taxon>
    </lineage>
</organism>
<accession>A0A4Y1ZDF8</accession>
<proteinExistence type="predicted"/>
<gene>
    <name evidence="2" type="ORF">NBRC111894_2700</name>
</gene>